<evidence type="ECO:0000313" key="3">
    <source>
        <dbReference type="EMBL" id="KAG9391711.1"/>
    </source>
</evidence>
<feature type="coiled-coil region" evidence="1">
    <location>
        <begin position="469"/>
        <end position="517"/>
    </location>
</feature>
<feature type="coiled-coil region" evidence="1">
    <location>
        <begin position="11"/>
        <end position="151"/>
    </location>
</feature>
<dbReference type="AlphaFoldDB" id="A0A8J6AQN9"/>
<dbReference type="EMBL" id="JAHDYR010000053">
    <property type="protein sequence ID" value="KAG9391711.1"/>
    <property type="molecule type" value="Genomic_DNA"/>
</dbReference>
<sequence>MDDSSEPYGLLNAARNEIFELKRKNANQQLLISHLEEEVRQLTQEEHPETAAIPSSQRDIDPELHNEMQKLIIRNTEVESEKECLTRQVNQLEADVKLQQMEIDQLRAENERISTEGAEFRRNVKSKVEQARRLELEVQRLTEQIKELEAAPDDEDPVALRQKLNAREAELTDLTERHRCVNSVLGEVRSRLSSTVHVQRQFIEQMQAEFERVAMLHEKERQKLLAENDARVASLQSEYTAFRRLQHDDKRRLLREHQQTLSSIQAQFDEYRTTAEFLFSTEAAKFEDKLNSQMLKFDMELRFVIRAKDKLFDDMVAAKDGKIMSLIDGSDFQAMLIKHELDLEQMRRSHEKDVENVKQTMRTEKEHSIAGLKKELAGQRSVEEKMRGQTRSLEATVKDLTQQLQAKDESWAEREGYYSQQHDEWQARADQLSGDIRSLIRDRAALRHKLVRLKYTANPAVSQSVDVIVRNLTQALQDLQEKYSSVADHHQVSLAELDRLRLQNRGLLRAKDTLQLEVDRLMSDYSKITEAFEAIVSSDSKSAGSNLGGTAPVPRAPSAGKGIEQGAALLRRFRAINARMSKEASVRERRIAELIDGQVDEEDAVLQLSARVQDVPPVGALVDETGEVAARNSVKVYKPAKKKAARKLDVAAEIRGLGADLLVTTKMPVGGHS</sequence>
<proteinExistence type="predicted"/>
<dbReference type="OrthoDB" id="5547502at2759"/>
<comment type="caution">
    <text evidence="3">The sequence shown here is derived from an EMBL/GenBank/DDBJ whole genome shotgun (WGS) entry which is preliminary data.</text>
</comment>
<keyword evidence="1" id="KW-0175">Coiled coil</keyword>
<gene>
    <name evidence="3" type="ORF">J8273_6487</name>
</gene>
<evidence type="ECO:0000313" key="4">
    <source>
        <dbReference type="Proteomes" id="UP000717585"/>
    </source>
</evidence>
<keyword evidence="4" id="KW-1185">Reference proteome</keyword>
<protein>
    <submittedName>
        <fullName evidence="3">Chromosome partition protein Smc</fullName>
    </submittedName>
</protein>
<feature type="region of interest" description="Disordered" evidence="2">
    <location>
        <begin position="540"/>
        <end position="560"/>
    </location>
</feature>
<evidence type="ECO:0000256" key="2">
    <source>
        <dbReference type="SAM" id="MobiDB-lite"/>
    </source>
</evidence>
<evidence type="ECO:0000256" key="1">
    <source>
        <dbReference type="SAM" id="Coils"/>
    </source>
</evidence>
<reference evidence="3" key="1">
    <citation type="submission" date="2021-05" db="EMBL/GenBank/DDBJ databases">
        <title>A free-living protist that lacks canonical eukaryotic 1 DNA replication and segregation systems.</title>
        <authorList>
            <person name="Salas-Leiva D.E."/>
            <person name="Tromer E.C."/>
            <person name="Curtis B.A."/>
            <person name="Jerlstrom-Hultqvist J."/>
            <person name="Kolisko M."/>
            <person name="Yi Z."/>
            <person name="Salas-Leiva J.S."/>
            <person name="Gallot-Lavallee L."/>
            <person name="Kops G.J.P.L."/>
            <person name="Archibald J.M."/>
            <person name="Simpson A.G.B."/>
            <person name="Roger A.J."/>
        </authorList>
    </citation>
    <scope>NUCLEOTIDE SEQUENCE</scope>
    <source>
        <strain evidence="3">BICM</strain>
    </source>
</reference>
<accession>A0A8J6AQN9</accession>
<name>A0A8J6AQN9_9EUKA</name>
<organism evidence="3 4">
    <name type="scientific">Carpediemonas membranifera</name>
    <dbReference type="NCBI Taxonomy" id="201153"/>
    <lineage>
        <taxon>Eukaryota</taxon>
        <taxon>Metamonada</taxon>
        <taxon>Carpediemonas-like organisms</taxon>
        <taxon>Carpediemonas</taxon>
    </lineage>
</organism>
<dbReference type="Proteomes" id="UP000717585">
    <property type="component" value="Unassembled WGS sequence"/>
</dbReference>